<sequence>MDVLAKKWVGSLRFREADLNDKVLPSFPFRNEVFIARAYAIQDVEQRHLVVESSRSTSIDPMTVDIGVESLKEKEVEEEFVEDSKEGVLSSVNKSKAARQSMNDEDVGGLALVVRLCPQRLSGGSSRVFLVENEVIDIPDDDHVEKLVSEEVAVGLVQNVVVWKLLD</sequence>
<dbReference type="EMBL" id="CAKMRJ010002223">
    <property type="protein sequence ID" value="CAH1426460.1"/>
    <property type="molecule type" value="Genomic_DNA"/>
</dbReference>
<dbReference type="AlphaFoldDB" id="A0AAU9MI26"/>
<organism evidence="1 2">
    <name type="scientific">Lactuca virosa</name>
    <dbReference type="NCBI Taxonomy" id="75947"/>
    <lineage>
        <taxon>Eukaryota</taxon>
        <taxon>Viridiplantae</taxon>
        <taxon>Streptophyta</taxon>
        <taxon>Embryophyta</taxon>
        <taxon>Tracheophyta</taxon>
        <taxon>Spermatophyta</taxon>
        <taxon>Magnoliopsida</taxon>
        <taxon>eudicotyledons</taxon>
        <taxon>Gunneridae</taxon>
        <taxon>Pentapetalae</taxon>
        <taxon>asterids</taxon>
        <taxon>campanulids</taxon>
        <taxon>Asterales</taxon>
        <taxon>Asteraceae</taxon>
        <taxon>Cichorioideae</taxon>
        <taxon>Cichorieae</taxon>
        <taxon>Lactucinae</taxon>
        <taxon>Lactuca</taxon>
    </lineage>
</organism>
<protein>
    <submittedName>
        <fullName evidence="1">Uncharacterized protein</fullName>
    </submittedName>
</protein>
<evidence type="ECO:0000313" key="1">
    <source>
        <dbReference type="EMBL" id="CAH1426460.1"/>
    </source>
</evidence>
<reference evidence="1 2" key="1">
    <citation type="submission" date="2022-01" db="EMBL/GenBank/DDBJ databases">
        <authorList>
            <person name="Xiong W."/>
            <person name="Schranz E."/>
        </authorList>
    </citation>
    <scope>NUCLEOTIDE SEQUENCE [LARGE SCALE GENOMIC DNA]</scope>
</reference>
<gene>
    <name evidence="1" type="ORF">LVIROSA_LOCUS13535</name>
</gene>
<dbReference type="Proteomes" id="UP001157418">
    <property type="component" value="Unassembled WGS sequence"/>
</dbReference>
<accession>A0AAU9MI26</accession>
<name>A0AAU9MI26_9ASTR</name>
<comment type="caution">
    <text evidence="1">The sequence shown here is derived from an EMBL/GenBank/DDBJ whole genome shotgun (WGS) entry which is preliminary data.</text>
</comment>
<evidence type="ECO:0000313" key="2">
    <source>
        <dbReference type="Proteomes" id="UP001157418"/>
    </source>
</evidence>
<keyword evidence="2" id="KW-1185">Reference proteome</keyword>
<proteinExistence type="predicted"/>